<reference evidence="3" key="1">
    <citation type="submission" date="2016-10" db="EMBL/GenBank/DDBJ databases">
        <authorList>
            <person name="Varghese N."/>
            <person name="Submissions S."/>
        </authorList>
    </citation>
    <scope>NUCLEOTIDE SEQUENCE [LARGE SCALE GENOMIC DNA]</scope>
    <source>
        <strain evidence="3">CGMCC 1.8946</strain>
    </source>
</reference>
<dbReference type="Pfam" id="PF18066">
    <property type="entry name" value="Phage_ABA_S"/>
    <property type="match status" value="1"/>
</dbReference>
<dbReference type="STRING" id="624147.SAMN04487970_11033"/>
<proteinExistence type="predicted"/>
<dbReference type="InterPro" id="IPR041270">
    <property type="entry name" value="Phage_ABA_S"/>
</dbReference>
<protein>
    <recommendedName>
        <fullName evidence="1">Phage ABA sandwich domain-containing protein</fullName>
    </recommendedName>
</protein>
<feature type="domain" description="Phage ABA sandwich" evidence="1">
    <location>
        <begin position="19"/>
        <end position="133"/>
    </location>
</feature>
<dbReference type="OrthoDB" id="2661128at2"/>
<sequence>MTRDQILTLKPDRKLDGAVAHNVMGFKLNVREVYICPECGWETGDLETSSRCQACWANGDRVTMSDEKESVYDFKPSTDMNDAIQVLQKPEIMDRFQIGLYPTSFGKWIARPFMPGGKDCAVQADSPSEAICKSVLLAVLGV</sequence>
<evidence type="ECO:0000313" key="2">
    <source>
        <dbReference type="EMBL" id="SCW87827.1"/>
    </source>
</evidence>
<dbReference type="InterPro" id="IPR028985">
    <property type="entry name" value="Bacillus_phage_prot-like"/>
</dbReference>
<dbReference type="RefSeq" id="WP_090677480.1">
    <property type="nucleotide sequence ID" value="NZ_FMTT01000103.1"/>
</dbReference>
<dbReference type="Gene3D" id="3.30.2120.10">
    <property type="entry name" value="Bacillus phage protein-like"/>
    <property type="match status" value="1"/>
</dbReference>
<evidence type="ECO:0000313" key="3">
    <source>
        <dbReference type="Proteomes" id="UP000198601"/>
    </source>
</evidence>
<dbReference type="Proteomes" id="UP000198601">
    <property type="component" value="Unassembled WGS sequence"/>
</dbReference>
<name>A0A1G4U2P7_9BACL</name>
<keyword evidence="3" id="KW-1185">Reference proteome</keyword>
<dbReference type="AlphaFoldDB" id="A0A1G4U2P7"/>
<organism evidence="2 3">
    <name type="scientific">Paenibacillus tianmuensis</name>
    <dbReference type="NCBI Taxonomy" id="624147"/>
    <lineage>
        <taxon>Bacteria</taxon>
        <taxon>Bacillati</taxon>
        <taxon>Bacillota</taxon>
        <taxon>Bacilli</taxon>
        <taxon>Bacillales</taxon>
        <taxon>Paenibacillaceae</taxon>
        <taxon>Paenibacillus</taxon>
    </lineage>
</organism>
<dbReference type="EMBL" id="FMTT01000103">
    <property type="protein sequence ID" value="SCW87827.1"/>
    <property type="molecule type" value="Genomic_DNA"/>
</dbReference>
<gene>
    <name evidence="2" type="ORF">SAMN04487970_11033</name>
</gene>
<evidence type="ECO:0000259" key="1">
    <source>
        <dbReference type="Pfam" id="PF18066"/>
    </source>
</evidence>
<accession>A0A1G4U2P7</accession>